<protein>
    <submittedName>
        <fullName evidence="1">Uncharacterized protein</fullName>
    </submittedName>
</protein>
<proteinExistence type="predicted"/>
<sequence length="78" mass="9366">MSKTRTKINNSIIASKIDIDYKNIDSTKKQMEKQLSQKELPIYQITIYEKPIYQEPTIYHMDSLYRDNTCDKYELINK</sequence>
<reference evidence="1" key="1">
    <citation type="journal article" date="2020" name="Nature">
        <title>Giant virus diversity and host interactions through global metagenomics.</title>
        <authorList>
            <person name="Schulz F."/>
            <person name="Roux S."/>
            <person name="Paez-Espino D."/>
            <person name="Jungbluth S."/>
            <person name="Walsh D.A."/>
            <person name="Denef V.J."/>
            <person name="McMahon K.D."/>
            <person name="Konstantinidis K.T."/>
            <person name="Eloe-Fadrosh E.A."/>
            <person name="Kyrpides N.C."/>
            <person name="Woyke T."/>
        </authorList>
    </citation>
    <scope>NUCLEOTIDE SEQUENCE</scope>
    <source>
        <strain evidence="1">GVMAG-M-3300023174-24</strain>
    </source>
</reference>
<organism evidence="1">
    <name type="scientific">viral metagenome</name>
    <dbReference type="NCBI Taxonomy" id="1070528"/>
    <lineage>
        <taxon>unclassified sequences</taxon>
        <taxon>metagenomes</taxon>
        <taxon>organismal metagenomes</taxon>
    </lineage>
</organism>
<dbReference type="EMBL" id="MN739639">
    <property type="protein sequence ID" value="QHT17513.1"/>
    <property type="molecule type" value="Genomic_DNA"/>
</dbReference>
<dbReference type="AlphaFoldDB" id="A0A6C0DLQ7"/>
<name>A0A6C0DLQ7_9ZZZZ</name>
<accession>A0A6C0DLQ7</accession>
<evidence type="ECO:0000313" key="1">
    <source>
        <dbReference type="EMBL" id="QHT17513.1"/>
    </source>
</evidence>